<evidence type="ECO:0000256" key="4">
    <source>
        <dbReference type="SAM" id="Coils"/>
    </source>
</evidence>
<proteinExistence type="predicted"/>
<dbReference type="eggNOG" id="ENOG502RZGX">
    <property type="taxonomic scope" value="Eukaryota"/>
</dbReference>
<gene>
    <name evidence="6" type="ORF">RCOM_0361960</name>
</gene>
<evidence type="ECO:0008006" key="8">
    <source>
        <dbReference type="Google" id="ProtNLM"/>
    </source>
</evidence>
<dbReference type="GO" id="GO:0045893">
    <property type="term" value="P:positive regulation of DNA-templated transcription"/>
    <property type="evidence" value="ECO:0007669"/>
    <property type="project" value="InterPro"/>
</dbReference>
<feature type="coiled-coil region" evidence="4">
    <location>
        <begin position="204"/>
        <end position="231"/>
    </location>
</feature>
<keyword evidence="3" id="KW-0539">Nucleus</keyword>
<feature type="compositionally biased region" description="Polar residues" evidence="5">
    <location>
        <begin position="54"/>
        <end position="68"/>
    </location>
</feature>
<evidence type="ECO:0000256" key="3">
    <source>
        <dbReference type="ARBA" id="ARBA00023242"/>
    </source>
</evidence>
<keyword evidence="2" id="KW-0238">DNA-binding</keyword>
<dbReference type="PANTHER" id="PTHR22952:SF433">
    <property type="entry name" value="PROTEIN FD"/>
    <property type="match status" value="1"/>
</dbReference>
<dbReference type="InParanoid" id="B9SYS3"/>
<comment type="subcellular location">
    <subcellularLocation>
        <location evidence="1">Nucleus</location>
    </subcellularLocation>
</comment>
<accession>B9SYS3</accession>
<protein>
    <recommendedName>
        <fullName evidence="8">Protein FD</fullName>
    </recommendedName>
</protein>
<evidence type="ECO:0000256" key="5">
    <source>
        <dbReference type="SAM" id="MobiDB-lite"/>
    </source>
</evidence>
<feature type="region of interest" description="Disordered" evidence="5">
    <location>
        <begin position="1"/>
        <end position="71"/>
    </location>
</feature>
<feature type="compositionally biased region" description="Low complexity" evidence="5">
    <location>
        <begin position="23"/>
        <end position="53"/>
    </location>
</feature>
<keyword evidence="7" id="KW-1185">Reference proteome</keyword>
<sequence length="250" mass="27495">MLSSTAGEDTGYNSKTKTLHRLSSSSSSSSSKSSSTSSSSSPTPFSPSNNSTTLLYHSNNHNNTQQKSKTMEEVWKDIASLHDHPSTDQDFSRLHNLPSSHHHNPNFILQDFFARPTKTVSTSTTTHVDTITTTTNLYGSSTVPPPPATVLSLNSSSHVFDFIDNSDPLIRPSIHLPTNPVSNVTSFDSPFEGLPSFGRKRAYTNGLELERAQLLEENARLKRQQEELYLAAAAQLPKKHTLHRTSTAPF</sequence>
<dbReference type="GO" id="GO:0003700">
    <property type="term" value="F:DNA-binding transcription factor activity"/>
    <property type="evidence" value="ECO:0007669"/>
    <property type="project" value="InterPro"/>
</dbReference>
<evidence type="ECO:0000256" key="1">
    <source>
        <dbReference type="ARBA" id="ARBA00004123"/>
    </source>
</evidence>
<dbReference type="FunCoup" id="B9SYS3">
    <property type="interactions" value="204"/>
</dbReference>
<reference evidence="7" key="1">
    <citation type="journal article" date="2010" name="Nat. Biotechnol.">
        <title>Draft genome sequence of the oilseed species Ricinus communis.</title>
        <authorList>
            <person name="Chan A.P."/>
            <person name="Crabtree J."/>
            <person name="Zhao Q."/>
            <person name="Lorenzi H."/>
            <person name="Orvis J."/>
            <person name="Puiu D."/>
            <person name="Melake-Berhan A."/>
            <person name="Jones K.M."/>
            <person name="Redman J."/>
            <person name="Chen G."/>
            <person name="Cahoon E.B."/>
            <person name="Gedil M."/>
            <person name="Stanke M."/>
            <person name="Haas B.J."/>
            <person name="Wortman J.R."/>
            <person name="Fraser-Liggett C.M."/>
            <person name="Ravel J."/>
            <person name="Rabinowicz P.D."/>
        </authorList>
    </citation>
    <scope>NUCLEOTIDE SEQUENCE [LARGE SCALE GENOMIC DNA]</scope>
    <source>
        <strain evidence="7">cv. Hale</strain>
    </source>
</reference>
<dbReference type="GO" id="GO:0005634">
    <property type="term" value="C:nucleus"/>
    <property type="evidence" value="ECO:0007669"/>
    <property type="project" value="UniProtKB-SubCell"/>
</dbReference>
<evidence type="ECO:0000313" key="6">
    <source>
        <dbReference type="EMBL" id="EEF31227.1"/>
    </source>
</evidence>
<dbReference type="Proteomes" id="UP000008311">
    <property type="component" value="Unassembled WGS sequence"/>
</dbReference>
<dbReference type="InterPro" id="IPR043452">
    <property type="entry name" value="BZIP46-like"/>
</dbReference>
<dbReference type="EMBL" id="EQ974258">
    <property type="protein sequence ID" value="EEF31227.1"/>
    <property type="molecule type" value="Genomic_DNA"/>
</dbReference>
<dbReference type="GO" id="GO:0003677">
    <property type="term" value="F:DNA binding"/>
    <property type="evidence" value="ECO:0007669"/>
    <property type="project" value="UniProtKB-KW"/>
</dbReference>
<evidence type="ECO:0000313" key="7">
    <source>
        <dbReference type="Proteomes" id="UP000008311"/>
    </source>
</evidence>
<dbReference type="CDD" id="cd14707">
    <property type="entry name" value="bZIP_plant_BZIP46"/>
    <property type="match status" value="1"/>
</dbReference>
<dbReference type="AlphaFoldDB" id="B9SYS3"/>
<keyword evidence="4" id="KW-0175">Coiled coil</keyword>
<dbReference type="STRING" id="3988.B9SYS3"/>
<evidence type="ECO:0000256" key="2">
    <source>
        <dbReference type="ARBA" id="ARBA00023125"/>
    </source>
</evidence>
<name>B9SYS3_RICCO</name>
<dbReference type="PANTHER" id="PTHR22952">
    <property type="entry name" value="CAMP-RESPONSE ELEMENT BINDING PROTEIN-RELATED"/>
    <property type="match status" value="1"/>
</dbReference>
<feature type="compositionally biased region" description="Polar residues" evidence="5">
    <location>
        <begin position="1"/>
        <end position="16"/>
    </location>
</feature>
<organism evidence="6 7">
    <name type="scientific">Ricinus communis</name>
    <name type="common">Castor bean</name>
    <dbReference type="NCBI Taxonomy" id="3988"/>
    <lineage>
        <taxon>Eukaryota</taxon>
        <taxon>Viridiplantae</taxon>
        <taxon>Streptophyta</taxon>
        <taxon>Embryophyta</taxon>
        <taxon>Tracheophyta</taxon>
        <taxon>Spermatophyta</taxon>
        <taxon>Magnoliopsida</taxon>
        <taxon>eudicotyledons</taxon>
        <taxon>Gunneridae</taxon>
        <taxon>Pentapetalae</taxon>
        <taxon>rosids</taxon>
        <taxon>fabids</taxon>
        <taxon>Malpighiales</taxon>
        <taxon>Euphorbiaceae</taxon>
        <taxon>Acalyphoideae</taxon>
        <taxon>Acalypheae</taxon>
        <taxon>Ricinus</taxon>
    </lineage>
</organism>